<dbReference type="Proteomes" id="UP001156905">
    <property type="component" value="Unassembled WGS sequence"/>
</dbReference>
<accession>A0ABQ6BAA1</accession>
<evidence type="ECO:0000313" key="1">
    <source>
        <dbReference type="EMBL" id="GLR90973.1"/>
    </source>
</evidence>
<comment type="caution">
    <text evidence="1">The sequence shown here is derived from an EMBL/GenBank/DDBJ whole genome shotgun (WGS) entry which is preliminary data.</text>
</comment>
<gene>
    <name evidence="1" type="ORF">GCM10007857_76890</name>
</gene>
<keyword evidence="2" id="KW-1185">Reference proteome</keyword>
<protein>
    <recommendedName>
        <fullName evidence="3">Phosphonate metabolism protein/1,5-bisphosphokinase (PRPP-forming) PhnN</fullName>
    </recommendedName>
</protein>
<evidence type="ECO:0008006" key="3">
    <source>
        <dbReference type="Google" id="ProtNLM"/>
    </source>
</evidence>
<sequence length="58" mass="6288">MTSARGHLVLVVGPSVAGKDTLIDFARAQLQSDPDFHFARRVITVVHHSDFDSLEVAG</sequence>
<organism evidence="1 2">
    <name type="scientific">Bradyrhizobium iriomotense</name>
    <dbReference type="NCBI Taxonomy" id="441950"/>
    <lineage>
        <taxon>Bacteria</taxon>
        <taxon>Pseudomonadati</taxon>
        <taxon>Pseudomonadota</taxon>
        <taxon>Alphaproteobacteria</taxon>
        <taxon>Hyphomicrobiales</taxon>
        <taxon>Nitrobacteraceae</taxon>
        <taxon>Bradyrhizobium</taxon>
    </lineage>
</organism>
<dbReference type="EMBL" id="BSOW01000040">
    <property type="protein sequence ID" value="GLR90973.1"/>
    <property type="molecule type" value="Genomic_DNA"/>
</dbReference>
<name>A0ABQ6BAA1_9BRAD</name>
<proteinExistence type="predicted"/>
<evidence type="ECO:0000313" key="2">
    <source>
        <dbReference type="Proteomes" id="UP001156905"/>
    </source>
</evidence>
<reference evidence="2" key="1">
    <citation type="journal article" date="2019" name="Int. J. Syst. Evol. Microbiol.">
        <title>The Global Catalogue of Microorganisms (GCM) 10K type strain sequencing project: providing services to taxonomists for standard genome sequencing and annotation.</title>
        <authorList>
            <consortium name="The Broad Institute Genomics Platform"/>
            <consortium name="The Broad Institute Genome Sequencing Center for Infectious Disease"/>
            <person name="Wu L."/>
            <person name="Ma J."/>
        </authorList>
    </citation>
    <scope>NUCLEOTIDE SEQUENCE [LARGE SCALE GENOMIC DNA]</scope>
    <source>
        <strain evidence="2">NBRC 102520</strain>
    </source>
</reference>